<evidence type="ECO:0000259" key="2">
    <source>
        <dbReference type="Pfam" id="PF00561"/>
    </source>
</evidence>
<dbReference type="Proteomes" id="UP001226867">
    <property type="component" value="Unassembled WGS sequence"/>
</dbReference>
<dbReference type="EMBL" id="JAUSRO010000017">
    <property type="protein sequence ID" value="MDP9902257.1"/>
    <property type="molecule type" value="Genomic_DNA"/>
</dbReference>
<feature type="domain" description="AB hydrolase-1" evidence="2">
    <location>
        <begin position="45"/>
        <end position="243"/>
    </location>
</feature>
<reference evidence="3 4" key="1">
    <citation type="submission" date="2023-07" db="EMBL/GenBank/DDBJ databases">
        <title>Sorghum-associated microbial communities from plants grown in Nebraska, USA.</title>
        <authorList>
            <person name="Schachtman D."/>
        </authorList>
    </citation>
    <scope>NUCLEOTIDE SEQUENCE [LARGE SCALE GENOMIC DNA]</scope>
    <source>
        <strain evidence="3 4">DS1607</strain>
    </source>
</reference>
<proteinExistence type="predicted"/>
<dbReference type="InterPro" id="IPR029058">
    <property type="entry name" value="AB_hydrolase_fold"/>
</dbReference>
<dbReference type="RefSeq" id="WP_307692011.1">
    <property type="nucleotide sequence ID" value="NZ_JAUSRO010000017.1"/>
</dbReference>
<dbReference type="PANTHER" id="PTHR43433:SF1">
    <property type="entry name" value="BLL5160 PROTEIN"/>
    <property type="match status" value="1"/>
</dbReference>
<name>A0ABT9SFW5_9BURK</name>
<protein>
    <submittedName>
        <fullName evidence="3">Pimeloyl-ACP methyl ester carboxylesterase</fullName>
    </submittedName>
</protein>
<feature type="region of interest" description="Disordered" evidence="1">
    <location>
        <begin position="278"/>
        <end position="303"/>
    </location>
</feature>
<dbReference type="InterPro" id="IPR050471">
    <property type="entry name" value="AB_hydrolase"/>
</dbReference>
<dbReference type="SUPFAM" id="SSF53474">
    <property type="entry name" value="alpha/beta-Hydrolases"/>
    <property type="match status" value="1"/>
</dbReference>
<dbReference type="InterPro" id="IPR000073">
    <property type="entry name" value="AB_hydrolase_1"/>
</dbReference>
<dbReference type="Gene3D" id="3.40.50.1820">
    <property type="entry name" value="alpha/beta hydrolase"/>
    <property type="match status" value="1"/>
</dbReference>
<organism evidence="3 4">
    <name type="scientific">Variovorax ginsengisoli</name>
    <dbReference type="NCBI Taxonomy" id="363844"/>
    <lineage>
        <taxon>Bacteria</taxon>
        <taxon>Pseudomonadati</taxon>
        <taxon>Pseudomonadota</taxon>
        <taxon>Betaproteobacteria</taxon>
        <taxon>Burkholderiales</taxon>
        <taxon>Comamonadaceae</taxon>
        <taxon>Variovorax</taxon>
    </lineage>
</organism>
<dbReference type="PANTHER" id="PTHR43433">
    <property type="entry name" value="HYDROLASE, ALPHA/BETA FOLD FAMILY PROTEIN"/>
    <property type="match status" value="1"/>
</dbReference>
<evidence type="ECO:0000313" key="3">
    <source>
        <dbReference type="EMBL" id="MDP9902257.1"/>
    </source>
</evidence>
<dbReference type="Pfam" id="PF00561">
    <property type="entry name" value="Abhydrolase_1"/>
    <property type="match status" value="1"/>
</dbReference>
<evidence type="ECO:0000256" key="1">
    <source>
        <dbReference type="SAM" id="MobiDB-lite"/>
    </source>
</evidence>
<comment type="caution">
    <text evidence="3">The sequence shown here is derived from an EMBL/GenBank/DDBJ whole genome shotgun (WGS) entry which is preliminary data.</text>
</comment>
<gene>
    <name evidence="3" type="ORF">J2W36_004534</name>
</gene>
<evidence type="ECO:0000313" key="4">
    <source>
        <dbReference type="Proteomes" id="UP001226867"/>
    </source>
</evidence>
<sequence length="303" mass="32271">MSAAAKPGRSHGAACPDGAGPTWVLLRGLTRERGHWGALPALLQQGLDLGCGGAHGRIVAIDLPGNGTLHTLRSPTQIGTTMQACRAQLEAAGLQPPFHVLAMSMGAMVTVEWAAQHPAELAACVLINTSMRPFSPWHQRLRPANYGALLRLALWPQPAHQREQAVLALTTRHAPDAQAVLQAWTQIRQVHPVSAMNALRQLLAAARYRAPPTPPRVPFLVLASLQDGLVDVACSRRLARHWQAPIREHASAGHDLPLDDGRWVVAQVRDWVRGLSQGVPERAGGQDIGGVGGPAKVGGGRGD</sequence>
<accession>A0ABT9SFW5</accession>
<feature type="compositionally biased region" description="Gly residues" evidence="1">
    <location>
        <begin position="286"/>
        <end position="303"/>
    </location>
</feature>
<keyword evidence="4" id="KW-1185">Reference proteome</keyword>